<dbReference type="PROSITE" id="PS50043">
    <property type="entry name" value="HTH_LUXR_2"/>
    <property type="match status" value="1"/>
</dbReference>
<dbReference type="PRINTS" id="PR00038">
    <property type="entry name" value="HTHLUXR"/>
</dbReference>
<sequence>MGKFGVEVIFANDRPLSLAGMEYVAGKANAINLVGVCRSSDTLIDSISRIHCDVVLIDYAIRGNGKREGMALLGYLRRTYPQVGMVVLVTHENPVIIQAILDLGVESLVSKLDDVGHIVTAIHACYGGGSYLSPQIKRSLASSGGDGRRPPLRLSPREIEVIRLYLSGMTINQIAGRLNRGKPTISSQKISAMKKLGVKGDVELVRYATCLDLTDERGADRFEIQ</sequence>
<feature type="domain" description="HTH luxR-type" evidence="3">
    <location>
        <begin position="147"/>
        <end position="212"/>
    </location>
</feature>
<accession>B1Z6J3</accession>
<dbReference type="EMBL" id="CP001028">
    <property type="protein sequence ID" value="ACB69070.1"/>
    <property type="molecule type" value="Genomic_DNA"/>
</dbReference>
<dbReference type="SUPFAM" id="SSF52172">
    <property type="entry name" value="CheY-like"/>
    <property type="match status" value="1"/>
</dbReference>
<dbReference type="GO" id="GO:0000160">
    <property type="term" value="P:phosphorelay signal transduction system"/>
    <property type="evidence" value="ECO:0007669"/>
    <property type="project" value="InterPro"/>
</dbReference>
<dbReference type="Gene3D" id="3.40.50.2300">
    <property type="match status" value="1"/>
</dbReference>
<evidence type="ECO:0000313" key="6">
    <source>
        <dbReference type="Proteomes" id="UP000001680"/>
    </source>
</evidence>
<dbReference type="PANTHER" id="PTHR43214">
    <property type="entry name" value="TWO-COMPONENT RESPONSE REGULATOR"/>
    <property type="match status" value="1"/>
</dbReference>
<dbReference type="InterPro" id="IPR016032">
    <property type="entry name" value="Sig_transdc_resp-reg_C-effctor"/>
</dbReference>
<dbReference type="InterPro" id="IPR000792">
    <property type="entry name" value="Tscrpt_reg_LuxR_C"/>
</dbReference>
<gene>
    <name evidence="5" type="ordered locus">BamMC406_6665</name>
</gene>
<dbReference type="Gene3D" id="1.10.10.10">
    <property type="entry name" value="Winged helix-like DNA-binding domain superfamily/Winged helix DNA-binding domain"/>
    <property type="match status" value="1"/>
</dbReference>
<dbReference type="InterPro" id="IPR011006">
    <property type="entry name" value="CheY-like_superfamily"/>
</dbReference>
<protein>
    <submittedName>
        <fullName evidence="5">Two component transcriptional regulator, LuxR family</fullName>
    </submittedName>
</protein>
<dbReference type="PROSITE" id="PS50110">
    <property type="entry name" value="RESPONSE_REGULATORY"/>
    <property type="match status" value="1"/>
</dbReference>
<reference evidence="6" key="1">
    <citation type="submission" date="2008-04" db="EMBL/GenBank/DDBJ databases">
        <title>Complete sequence of plasmid 1 of Burkholderia ambifaria MC40-6.</title>
        <authorList>
            <person name="Copeland A."/>
            <person name="Lucas S."/>
            <person name="Lapidus A."/>
            <person name="Glavina del Rio T."/>
            <person name="Dalin E."/>
            <person name="Tice H."/>
            <person name="Pitluck S."/>
            <person name="Chain P."/>
            <person name="Malfatti S."/>
            <person name="Shin M."/>
            <person name="Vergez L."/>
            <person name="Lang D."/>
            <person name="Schmutz J."/>
            <person name="Larimer F."/>
            <person name="Land M."/>
            <person name="Hauser L."/>
            <person name="Kyrpides N."/>
            <person name="Lykidis A."/>
            <person name="Ramette A."/>
            <person name="Konstantinidis K."/>
            <person name="Tiedje J."/>
            <person name="Richardson P."/>
        </authorList>
    </citation>
    <scope>NUCLEOTIDE SEQUENCE [LARGE SCALE GENOMIC DNA]</scope>
    <source>
        <strain evidence="6">MC40-6</strain>
        <plasmid evidence="6">Plasmid pBMC401</plasmid>
    </source>
</reference>
<dbReference type="RefSeq" id="WP_012367304.1">
    <property type="nucleotide sequence ID" value="NC_010553.1"/>
</dbReference>
<dbReference type="SUPFAM" id="SSF46894">
    <property type="entry name" value="C-terminal effector domain of the bipartite response regulators"/>
    <property type="match status" value="1"/>
</dbReference>
<geneLocation type="plasmid" evidence="5 6">
    <name>pBMC401</name>
</geneLocation>
<feature type="modified residue" description="4-aspartylphosphate" evidence="2">
    <location>
        <position position="58"/>
    </location>
</feature>
<dbReference type="GO" id="GO:0006355">
    <property type="term" value="P:regulation of DNA-templated transcription"/>
    <property type="evidence" value="ECO:0007669"/>
    <property type="project" value="InterPro"/>
</dbReference>
<dbReference type="InterPro" id="IPR039420">
    <property type="entry name" value="WalR-like"/>
</dbReference>
<evidence type="ECO:0000256" key="2">
    <source>
        <dbReference type="PROSITE-ProRule" id="PRU00169"/>
    </source>
</evidence>
<dbReference type="InterPro" id="IPR036388">
    <property type="entry name" value="WH-like_DNA-bd_sf"/>
</dbReference>
<name>B1Z6J3_BURA4</name>
<organism evidence="5 6">
    <name type="scientific">Burkholderia ambifaria (strain MC40-6)</name>
    <dbReference type="NCBI Taxonomy" id="398577"/>
    <lineage>
        <taxon>Bacteria</taxon>
        <taxon>Pseudomonadati</taxon>
        <taxon>Pseudomonadota</taxon>
        <taxon>Betaproteobacteria</taxon>
        <taxon>Burkholderiales</taxon>
        <taxon>Burkholderiaceae</taxon>
        <taxon>Burkholderia</taxon>
        <taxon>Burkholderia cepacia complex</taxon>
    </lineage>
</organism>
<keyword evidence="1" id="KW-0238">DNA-binding</keyword>
<dbReference type="AlphaFoldDB" id="B1Z6J3"/>
<dbReference type="KEGG" id="bac:BamMC406_6665"/>
<proteinExistence type="predicted"/>
<evidence type="ECO:0000259" key="4">
    <source>
        <dbReference type="PROSITE" id="PS50110"/>
    </source>
</evidence>
<evidence type="ECO:0000313" key="5">
    <source>
        <dbReference type="EMBL" id="ACB69070.1"/>
    </source>
</evidence>
<dbReference type="Pfam" id="PF00072">
    <property type="entry name" value="Response_reg"/>
    <property type="match status" value="1"/>
</dbReference>
<dbReference type="PANTHER" id="PTHR43214:SF17">
    <property type="entry name" value="TRANSCRIPTIONAL REGULATORY PROTEIN RCSB"/>
    <property type="match status" value="1"/>
</dbReference>
<dbReference type="Pfam" id="PF00196">
    <property type="entry name" value="GerE"/>
    <property type="match status" value="1"/>
</dbReference>
<evidence type="ECO:0000259" key="3">
    <source>
        <dbReference type="PROSITE" id="PS50043"/>
    </source>
</evidence>
<dbReference type="CDD" id="cd06170">
    <property type="entry name" value="LuxR_C_like"/>
    <property type="match status" value="1"/>
</dbReference>
<dbReference type="SMART" id="SM00421">
    <property type="entry name" value="HTH_LUXR"/>
    <property type="match status" value="1"/>
</dbReference>
<keyword evidence="2" id="KW-0597">Phosphoprotein</keyword>
<dbReference type="InterPro" id="IPR001789">
    <property type="entry name" value="Sig_transdc_resp-reg_receiver"/>
</dbReference>
<evidence type="ECO:0000256" key="1">
    <source>
        <dbReference type="ARBA" id="ARBA00023125"/>
    </source>
</evidence>
<feature type="domain" description="Response regulatory" evidence="4">
    <location>
        <begin position="7"/>
        <end position="126"/>
    </location>
</feature>
<keyword evidence="5" id="KW-0614">Plasmid</keyword>
<dbReference type="HOGENOM" id="CLU_000445_90_1_4"/>
<dbReference type="Proteomes" id="UP000001680">
    <property type="component" value="Plasmid pBMC401"/>
</dbReference>
<dbReference type="GO" id="GO:0003677">
    <property type="term" value="F:DNA binding"/>
    <property type="evidence" value="ECO:0007669"/>
    <property type="project" value="UniProtKB-KW"/>
</dbReference>
<dbReference type="OrthoDB" id="8585266at2"/>